<reference evidence="1" key="1">
    <citation type="submission" date="2021-06" db="EMBL/GenBank/DDBJ databases">
        <title>Halomicroarcula sp. F24A a new haloarchaeum isolated from saline soil.</title>
        <authorList>
            <person name="Duran-Viseras A."/>
            <person name="Sanchez-Porro C."/>
            <person name="Ventosa A."/>
        </authorList>
    </citation>
    <scope>NUCLEOTIDE SEQUENCE</scope>
    <source>
        <strain evidence="1">F24A</strain>
    </source>
</reference>
<accession>A0A8J7YHW2</accession>
<dbReference type="Proteomes" id="UP000783863">
    <property type="component" value="Unassembled WGS sequence"/>
</dbReference>
<sequence>MQPNGYRVTEAVAGFAAGDVLNVTERYGHRYGDRLRLEHIGDTPGADTVVVVDEPTGFSERDILDPTARFGEWQDYRRTFHAGGSTLGPAERDGPPRLTMATLSSIADPISV</sequence>
<proteinExistence type="predicted"/>
<organism evidence="1 2">
    <name type="scientific">Haloarcula salinisoli</name>
    <dbReference type="NCBI Taxonomy" id="2487746"/>
    <lineage>
        <taxon>Archaea</taxon>
        <taxon>Methanobacteriati</taxon>
        <taxon>Methanobacteriota</taxon>
        <taxon>Stenosarchaea group</taxon>
        <taxon>Halobacteria</taxon>
        <taxon>Halobacteriales</taxon>
        <taxon>Haloarculaceae</taxon>
        <taxon>Haloarcula</taxon>
    </lineage>
</organism>
<dbReference type="RefSeq" id="WP_220590038.1">
    <property type="nucleotide sequence ID" value="NZ_RKLQ01000006.1"/>
</dbReference>
<protein>
    <submittedName>
        <fullName evidence="1">Uncharacterized protein</fullName>
    </submittedName>
</protein>
<name>A0A8J7YHW2_9EURY</name>
<gene>
    <name evidence="1" type="ORF">EGD98_19545</name>
</gene>
<comment type="caution">
    <text evidence="1">The sequence shown here is derived from an EMBL/GenBank/DDBJ whole genome shotgun (WGS) entry which is preliminary data.</text>
</comment>
<evidence type="ECO:0000313" key="2">
    <source>
        <dbReference type="Proteomes" id="UP000783863"/>
    </source>
</evidence>
<dbReference type="EMBL" id="RKLQ01000006">
    <property type="protein sequence ID" value="MBX0305842.1"/>
    <property type="molecule type" value="Genomic_DNA"/>
</dbReference>
<dbReference type="AlphaFoldDB" id="A0A8J7YHW2"/>
<keyword evidence="2" id="KW-1185">Reference proteome</keyword>
<evidence type="ECO:0000313" key="1">
    <source>
        <dbReference type="EMBL" id="MBX0305842.1"/>
    </source>
</evidence>